<dbReference type="OrthoDB" id="463714at2"/>
<protein>
    <submittedName>
        <fullName evidence="2">LamG domain-containing protein</fullName>
    </submittedName>
</protein>
<dbReference type="Gene3D" id="2.60.120.200">
    <property type="match status" value="1"/>
</dbReference>
<accession>A0A5P9NKX2</accession>
<organism evidence="2 3">
    <name type="scientific">Halioglobus maricola</name>
    <dbReference type="NCBI Taxonomy" id="2601894"/>
    <lineage>
        <taxon>Bacteria</taxon>
        <taxon>Pseudomonadati</taxon>
        <taxon>Pseudomonadota</taxon>
        <taxon>Gammaproteobacteria</taxon>
        <taxon>Cellvibrionales</taxon>
        <taxon>Halieaceae</taxon>
        <taxon>Halioglobus</taxon>
    </lineage>
</organism>
<dbReference type="RefSeq" id="WP_152662365.1">
    <property type="nucleotide sequence ID" value="NZ_CP036422.1"/>
</dbReference>
<dbReference type="InterPro" id="IPR013320">
    <property type="entry name" value="ConA-like_dom_sf"/>
</dbReference>
<dbReference type="SUPFAM" id="SSF49899">
    <property type="entry name" value="Concanavalin A-like lectins/glucanases"/>
    <property type="match status" value="1"/>
</dbReference>
<sequence>MKVKTIFGMVFLGLLMATNVSGQSYSPDVYEFKGANGLEFDPSVMYEMTSGGTIEFWVAADWNDDPGYDPALIVNAGPDGANYLIAISRERDGLILASGEQEDVAAFNFADNKLHHVAIRFFPDEGQDVLIDGRFVAAMELDIASVATSGFWLGTIDGEGNPFYGAIAGLRIWDAVLTQEMLVNNVMQDVFAAEHPELANLLAISDFNTSELLLAE</sequence>
<feature type="chain" id="PRO_5024802733" evidence="1">
    <location>
        <begin position="23"/>
        <end position="216"/>
    </location>
</feature>
<keyword evidence="3" id="KW-1185">Reference proteome</keyword>
<dbReference type="AlphaFoldDB" id="A0A5P9NKX2"/>
<evidence type="ECO:0000256" key="1">
    <source>
        <dbReference type="SAM" id="SignalP"/>
    </source>
</evidence>
<dbReference type="Proteomes" id="UP000326287">
    <property type="component" value="Chromosome"/>
</dbReference>
<gene>
    <name evidence="2" type="ORF">EY643_11635</name>
</gene>
<evidence type="ECO:0000313" key="3">
    <source>
        <dbReference type="Proteomes" id="UP000326287"/>
    </source>
</evidence>
<dbReference type="EMBL" id="CP036422">
    <property type="protein sequence ID" value="QFU76259.1"/>
    <property type="molecule type" value="Genomic_DNA"/>
</dbReference>
<dbReference type="Pfam" id="PF13385">
    <property type="entry name" value="Laminin_G_3"/>
    <property type="match status" value="1"/>
</dbReference>
<reference evidence="2 3" key="1">
    <citation type="submission" date="2019-02" db="EMBL/GenBank/DDBJ databases">
        <authorList>
            <person name="Li S.-H."/>
        </authorList>
    </citation>
    <scope>NUCLEOTIDE SEQUENCE [LARGE SCALE GENOMIC DNA]</scope>
    <source>
        <strain evidence="2 3">IMCC14385</strain>
    </source>
</reference>
<keyword evidence="1" id="KW-0732">Signal</keyword>
<evidence type="ECO:0000313" key="2">
    <source>
        <dbReference type="EMBL" id="QFU76259.1"/>
    </source>
</evidence>
<name>A0A5P9NKX2_9GAMM</name>
<feature type="signal peptide" evidence="1">
    <location>
        <begin position="1"/>
        <end position="22"/>
    </location>
</feature>
<dbReference type="KEGG" id="halc:EY643_11635"/>
<proteinExistence type="predicted"/>